<dbReference type="PRINTS" id="PR00301">
    <property type="entry name" value="HEATSHOCK70"/>
</dbReference>
<protein>
    <recommendedName>
        <fullName evidence="10">Molecular chaperone DnaK</fullName>
    </recommendedName>
</protein>
<dbReference type="InterPro" id="IPR043129">
    <property type="entry name" value="ATPase_NBD"/>
</dbReference>
<keyword evidence="2 6" id="KW-0547">Nucleotide-binding</keyword>
<proteinExistence type="inferred from homology"/>
<keyword evidence="5" id="KW-0143">Chaperone</keyword>
<evidence type="ECO:0000256" key="7">
    <source>
        <dbReference type="SAM" id="Phobius"/>
    </source>
</evidence>
<evidence type="ECO:0000256" key="2">
    <source>
        <dbReference type="ARBA" id="ARBA00022741"/>
    </source>
</evidence>
<dbReference type="PROSITE" id="PS00329">
    <property type="entry name" value="HSP70_2"/>
    <property type="match status" value="1"/>
</dbReference>
<evidence type="ECO:0000256" key="5">
    <source>
        <dbReference type="ARBA" id="ARBA00023186"/>
    </source>
</evidence>
<evidence type="ECO:0008006" key="10">
    <source>
        <dbReference type="Google" id="ProtNLM"/>
    </source>
</evidence>
<dbReference type="InterPro" id="IPR013126">
    <property type="entry name" value="Hsp_70_fam"/>
</dbReference>
<evidence type="ECO:0000313" key="8">
    <source>
        <dbReference type="EMBL" id="GIG41132.1"/>
    </source>
</evidence>
<sequence>MSGYTLGVDVGTSRTAAAVWRDGRATTVGLGDRTDTIPSAVLLRSDGALLVGDAAVRRGVLEPERLARGFKRRLGDPTGLLLGDDELDPVELTGAVLRHVVDTVRAREGGEPDHVTLTHPATWGSLRRDLLVEAAGHARLADVGLLAEPVAAAVHYAALDRLPVGAVVAVYDLGGGTFDATVVVRTADGYELRGEPGGDEHIGGEDVDEAVLRHVVAALGRAWTSLDTQDPAVLAALAAVKDQAVLAKEALSSDVEAVVPVLLPGLTRQVRLTRGELETAIRIDVLRTVDTLARTVDSAGVRPADLHAVLLTGGSSRIPLVSELLAAEVGAPVVVDAHPKYAVCLGAALSAAGRILPAARTAAPGTPAPPGGAQGPAGTVFPVAAGAGATTDGGGVAVRLLGEDAGDAVPAGEERHLLAAPEPQGVVLAATPQDAGVVVPVDEAVRTREVRGALRHLASRDEVEVTWRGDRRRGALLALGVLVAVAAVVGALVVAALARGG</sequence>
<keyword evidence="9" id="KW-1185">Reference proteome</keyword>
<evidence type="ECO:0000256" key="4">
    <source>
        <dbReference type="ARBA" id="ARBA00023016"/>
    </source>
</evidence>
<comment type="caution">
    <text evidence="8">The sequence shown here is derived from an EMBL/GenBank/DDBJ whole genome shotgun (WGS) entry which is preliminary data.</text>
</comment>
<organism evidence="8 9">
    <name type="scientific">Cellulomonas phragmiteti</name>
    <dbReference type="NCBI Taxonomy" id="478780"/>
    <lineage>
        <taxon>Bacteria</taxon>
        <taxon>Bacillati</taxon>
        <taxon>Actinomycetota</taxon>
        <taxon>Actinomycetes</taxon>
        <taxon>Micrococcales</taxon>
        <taxon>Cellulomonadaceae</taxon>
        <taxon>Cellulomonas</taxon>
    </lineage>
</organism>
<dbReference type="RefSeq" id="WP_203675427.1">
    <property type="nucleotide sequence ID" value="NZ_BONP01000020.1"/>
</dbReference>
<dbReference type="Proteomes" id="UP000614741">
    <property type="component" value="Unassembled WGS sequence"/>
</dbReference>
<dbReference type="Gene3D" id="3.90.640.10">
    <property type="entry name" value="Actin, Chain A, domain 4"/>
    <property type="match status" value="1"/>
</dbReference>
<dbReference type="PROSITE" id="PS01036">
    <property type="entry name" value="HSP70_3"/>
    <property type="match status" value="1"/>
</dbReference>
<dbReference type="Pfam" id="PF00012">
    <property type="entry name" value="HSP70"/>
    <property type="match status" value="2"/>
</dbReference>
<evidence type="ECO:0000313" key="9">
    <source>
        <dbReference type="Proteomes" id="UP000614741"/>
    </source>
</evidence>
<keyword evidence="7" id="KW-0472">Membrane</keyword>
<name>A0ABQ4DP51_9CELL</name>
<evidence type="ECO:0000256" key="3">
    <source>
        <dbReference type="ARBA" id="ARBA00022840"/>
    </source>
</evidence>
<dbReference type="InterPro" id="IPR018181">
    <property type="entry name" value="Heat_shock_70_CS"/>
</dbReference>
<dbReference type="PANTHER" id="PTHR19375">
    <property type="entry name" value="HEAT SHOCK PROTEIN 70KDA"/>
    <property type="match status" value="1"/>
</dbReference>
<evidence type="ECO:0000256" key="6">
    <source>
        <dbReference type="RuleBase" id="RU003322"/>
    </source>
</evidence>
<gene>
    <name evidence="8" type="ORF">Cph01nite_28940</name>
</gene>
<feature type="transmembrane region" description="Helical" evidence="7">
    <location>
        <begin position="476"/>
        <end position="498"/>
    </location>
</feature>
<keyword evidence="3 6" id="KW-0067">ATP-binding</keyword>
<accession>A0ABQ4DP51</accession>
<keyword evidence="4" id="KW-0346">Stress response</keyword>
<keyword evidence="7" id="KW-1133">Transmembrane helix</keyword>
<evidence type="ECO:0000256" key="1">
    <source>
        <dbReference type="ARBA" id="ARBA00007381"/>
    </source>
</evidence>
<keyword evidence="7" id="KW-0812">Transmembrane</keyword>
<reference evidence="8 9" key="1">
    <citation type="submission" date="2021-01" db="EMBL/GenBank/DDBJ databases">
        <title>Whole genome shotgun sequence of Cellulomonas phragmiteti NBRC 110785.</title>
        <authorList>
            <person name="Komaki H."/>
            <person name="Tamura T."/>
        </authorList>
    </citation>
    <scope>NUCLEOTIDE SEQUENCE [LARGE SCALE GENOMIC DNA]</scope>
    <source>
        <strain evidence="8 9">NBRC 110785</strain>
    </source>
</reference>
<comment type="similarity">
    <text evidence="1 6">Belongs to the heat shock protein 70 family.</text>
</comment>
<dbReference type="Gene3D" id="3.30.420.40">
    <property type="match status" value="2"/>
</dbReference>
<dbReference type="EMBL" id="BONP01000020">
    <property type="protein sequence ID" value="GIG41132.1"/>
    <property type="molecule type" value="Genomic_DNA"/>
</dbReference>
<dbReference type="SUPFAM" id="SSF53067">
    <property type="entry name" value="Actin-like ATPase domain"/>
    <property type="match status" value="2"/>
</dbReference>